<dbReference type="InterPro" id="IPR015667">
    <property type="entry name" value="Telethonin"/>
</dbReference>
<dbReference type="GO" id="GO:0030674">
    <property type="term" value="F:protein-macromolecule adaptor activity"/>
    <property type="evidence" value="ECO:0007669"/>
    <property type="project" value="TreeGrafter"/>
</dbReference>
<gene>
    <name evidence="1" type="ORF">NDU88_001709</name>
</gene>
<dbReference type="GO" id="GO:0031432">
    <property type="term" value="F:titin binding"/>
    <property type="evidence" value="ECO:0007669"/>
    <property type="project" value="TreeGrafter"/>
</dbReference>
<dbReference type="GO" id="GO:0055008">
    <property type="term" value="P:cardiac muscle tissue morphogenesis"/>
    <property type="evidence" value="ECO:0007669"/>
    <property type="project" value="TreeGrafter"/>
</dbReference>
<dbReference type="GO" id="GO:0003009">
    <property type="term" value="P:skeletal muscle contraction"/>
    <property type="evidence" value="ECO:0007669"/>
    <property type="project" value="TreeGrafter"/>
</dbReference>
<dbReference type="GO" id="GO:0008307">
    <property type="term" value="F:structural constituent of muscle"/>
    <property type="evidence" value="ECO:0007669"/>
    <property type="project" value="TreeGrafter"/>
</dbReference>
<keyword evidence="2" id="KW-1185">Reference proteome</keyword>
<dbReference type="PANTHER" id="PTHR15143:SF0">
    <property type="entry name" value="TELETHONIN"/>
    <property type="match status" value="1"/>
</dbReference>
<dbReference type="GO" id="GO:0048769">
    <property type="term" value="P:sarcomerogenesis"/>
    <property type="evidence" value="ECO:0007669"/>
    <property type="project" value="TreeGrafter"/>
</dbReference>
<dbReference type="GO" id="GO:0030018">
    <property type="term" value="C:Z disc"/>
    <property type="evidence" value="ECO:0007669"/>
    <property type="project" value="TreeGrafter"/>
</dbReference>
<dbReference type="InterPro" id="IPR023111">
    <property type="entry name" value="Titin-like_dom_sf"/>
</dbReference>
<dbReference type="GO" id="GO:0060048">
    <property type="term" value="P:cardiac muscle contraction"/>
    <property type="evidence" value="ECO:0007669"/>
    <property type="project" value="TreeGrafter"/>
</dbReference>
<reference evidence="1" key="1">
    <citation type="journal article" date="2022" name="bioRxiv">
        <title>Sequencing and chromosome-scale assembly of the giantPleurodeles waltlgenome.</title>
        <authorList>
            <person name="Brown T."/>
            <person name="Elewa A."/>
            <person name="Iarovenko S."/>
            <person name="Subramanian E."/>
            <person name="Araus A.J."/>
            <person name="Petzold A."/>
            <person name="Susuki M."/>
            <person name="Suzuki K.-i.T."/>
            <person name="Hayashi T."/>
            <person name="Toyoda A."/>
            <person name="Oliveira C."/>
            <person name="Osipova E."/>
            <person name="Leigh N.D."/>
            <person name="Simon A."/>
            <person name="Yun M.H."/>
        </authorList>
    </citation>
    <scope>NUCLEOTIDE SEQUENCE</scope>
    <source>
        <strain evidence="1">20211129_DDA</strain>
        <tissue evidence="1">Liver</tissue>
    </source>
</reference>
<dbReference type="Gene3D" id="2.20.160.10">
    <property type="entry name" value="titin domain like"/>
    <property type="match status" value="1"/>
</dbReference>
<organism evidence="1 2">
    <name type="scientific">Pleurodeles waltl</name>
    <name type="common">Iberian ribbed newt</name>
    <dbReference type="NCBI Taxonomy" id="8319"/>
    <lineage>
        <taxon>Eukaryota</taxon>
        <taxon>Metazoa</taxon>
        <taxon>Chordata</taxon>
        <taxon>Craniata</taxon>
        <taxon>Vertebrata</taxon>
        <taxon>Euteleostomi</taxon>
        <taxon>Amphibia</taxon>
        <taxon>Batrachia</taxon>
        <taxon>Caudata</taxon>
        <taxon>Salamandroidea</taxon>
        <taxon>Salamandridae</taxon>
        <taxon>Pleurodelinae</taxon>
        <taxon>Pleurodeles</taxon>
    </lineage>
</organism>
<dbReference type="EMBL" id="JANPWB010000010">
    <property type="protein sequence ID" value="KAJ1135268.1"/>
    <property type="molecule type" value="Genomic_DNA"/>
</dbReference>
<dbReference type="GO" id="GO:0070080">
    <property type="term" value="F:titin Z domain binding"/>
    <property type="evidence" value="ECO:0007669"/>
    <property type="project" value="TreeGrafter"/>
</dbReference>
<dbReference type="Pfam" id="PF09470">
    <property type="entry name" value="Telethonin"/>
    <property type="match status" value="1"/>
</dbReference>
<sequence>MSGNTVVLRGAGMLTAAELSCQVQEENTARRELYTADWMDLSLSSRLESGCSMRELNDHRKETYAKSCEVQFVVQRSPWNVMKLGRLGELPKNYHLPYQRTLPLPIFSSSLERVPTSQEKHRMIELENTPNHLGCGLFEDKKKISEITKDLPPILQLPQMAFQMTSLEQSLYQTLSQEVQRG</sequence>
<dbReference type="GO" id="GO:0035995">
    <property type="term" value="P:detection of muscle stretch"/>
    <property type="evidence" value="ECO:0007669"/>
    <property type="project" value="TreeGrafter"/>
</dbReference>
<dbReference type="Proteomes" id="UP001066276">
    <property type="component" value="Chromosome 6"/>
</dbReference>
<dbReference type="GO" id="GO:0030240">
    <property type="term" value="P:skeletal muscle thin filament assembly"/>
    <property type="evidence" value="ECO:0007669"/>
    <property type="project" value="TreeGrafter"/>
</dbReference>
<dbReference type="AlphaFoldDB" id="A0AAV7QAM9"/>
<comment type="caution">
    <text evidence="1">The sequence shown here is derived from an EMBL/GenBank/DDBJ whole genome shotgun (WGS) entry which is preliminary data.</text>
</comment>
<dbReference type="GO" id="GO:0030241">
    <property type="term" value="P:skeletal muscle myosin thick filament assembly"/>
    <property type="evidence" value="ECO:0007669"/>
    <property type="project" value="TreeGrafter"/>
</dbReference>
<name>A0AAV7QAM9_PLEWA</name>
<evidence type="ECO:0000313" key="2">
    <source>
        <dbReference type="Proteomes" id="UP001066276"/>
    </source>
</evidence>
<proteinExistence type="predicted"/>
<evidence type="ECO:0000313" key="1">
    <source>
        <dbReference type="EMBL" id="KAJ1135268.1"/>
    </source>
</evidence>
<evidence type="ECO:0008006" key="3">
    <source>
        <dbReference type="Google" id="ProtNLM"/>
    </source>
</evidence>
<accession>A0AAV7QAM9</accession>
<protein>
    <recommendedName>
        <fullName evidence="3">Telethonin</fullName>
    </recommendedName>
</protein>
<dbReference type="GO" id="GO:0055003">
    <property type="term" value="P:cardiac myofibril assembly"/>
    <property type="evidence" value="ECO:0007669"/>
    <property type="project" value="TreeGrafter"/>
</dbReference>
<dbReference type="PANTHER" id="PTHR15143">
    <property type="entry name" value="TELETHONIN"/>
    <property type="match status" value="1"/>
</dbReference>